<evidence type="ECO:0000256" key="2">
    <source>
        <dbReference type="ARBA" id="ARBA00022741"/>
    </source>
</evidence>
<dbReference type="PANTHER" id="PTHR43585:SF2">
    <property type="entry name" value="ATP-GRASP ENZYME FSQD"/>
    <property type="match status" value="1"/>
</dbReference>
<feature type="domain" description="ATP-grasp" evidence="5">
    <location>
        <begin position="119"/>
        <end position="314"/>
    </location>
</feature>
<keyword evidence="2 4" id="KW-0547">Nucleotide-binding</keyword>
<dbReference type="Pfam" id="PF13535">
    <property type="entry name" value="ATP-grasp_4"/>
    <property type="match status" value="1"/>
</dbReference>
<dbReference type="InterPro" id="IPR011761">
    <property type="entry name" value="ATP-grasp"/>
</dbReference>
<gene>
    <name evidence="6" type="ORF">RM698_01665</name>
</gene>
<dbReference type="Gene3D" id="3.40.50.20">
    <property type="match status" value="1"/>
</dbReference>
<organism evidence="6 7">
    <name type="scientific">Streptomyces evansiae</name>
    <dbReference type="NCBI Taxonomy" id="3075535"/>
    <lineage>
        <taxon>Bacteria</taxon>
        <taxon>Bacillati</taxon>
        <taxon>Actinomycetota</taxon>
        <taxon>Actinomycetes</taxon>
        <taxon>Kitasatosporales</taxon>
        <taxon>Streptomycetaceae</taxon>
        <taxon>Streptomyces</taxon>
    </lineage>
</organism>
<evidence type="ECO:0000259" key="5">
    <source>
        <dbReference type="PROSITE" id="PS50975"/>
    </source>
</evidence>
<dbReference type="InterPro" id="IPR052032">
    <property type="entry name" value="ATP-dep_AA_Ligase"/>
</dbReference>
<proteinExistence type="predicted"/>
<evidence type="ECO:0000256" key="1">
    <source>
        <dbReference type="ARBA" id="ARBA00022598"/>
    </source>
</evidence>
<sequence>MHFSPSALPVLVIVGGTDETYRGYCWESAAAEHDLVVVDAAPPAGLVGDLVVDHEIADPRDADAVVAAGLALAARHEIGGVLTWDEYALVPAATLTERLGLRGNSVEAVLACRDKGTTRRLLDEAGVPSARSVRVQSAHEAAQAAAAIGYPVVLKPASHAASIGVIKAAHPEALRAAWEFANAGAGEQGPEGYGVLVEEYLDGPEVSVECMTLAGESVALAVTRKEVAFAPFFEEVGHTVERDDPLLPLVAPVARQALAALGVTDGISHVEMRVTKNGPRIIEVNARIGGDWIGRLVCRATGLDLPGIAASVAADMTPDLMPTHHGAAAVRLLYPKASGTLTERRLDALRASNSGEGRLREWGWLRDAGDRVALPPNGSLDEARIGYLITSGPTLTDAVTARDAAEAALVLQVEPEPAQ</sequence>
<name>A0ABU2QX40_9ACTN</name>
<evidence type="ECO:0000313" key="7">
    <source>
        <dbReference type="Proteomes" id="UP001183610"/>
    </source>
</evidence>
<dbReference type="PROSITE" id="PS50975">
    <property type="entry name" value="ATP_GRASP"/>
    <property type="match status" value="1"/>
</dbReference>
<keyword evidence="1" id="KW-0436">Ligase</keyword>
<dbReference type="PANTHER" id="PTHR43585">
    <property type="entry name" value="FUMIPYRROLE BIOSYNTHESIS PROTEIN C"/>
    <property type="match status" value="1"/>
</dbReference>
<comment type="caution">
    <text evidence="6">The sequence shown here is derived from an EMBL/GenBank/DDBJ whole genome shotgun (WGS) entry which is preliminary data.</text>
</comment>
<keyword evidence="7" id="KW-1185">Reference proteome</keyword>
<dbReference type="Gene3D" id="3.30.1490.20">
    <property type="entry name" value="ATP-grasp fold, A domain"/>
    <property type="match status" value="1"/>
</dbReference>
<dbReference type="InterPro" id="IPR013815">
    <property type="entry name" value="ATP_grasp_subdomain_1"/>
</dbReference>
<protein>
    <submittedName>
        <fullName evidence="6">ATP-grasp domain-containing protein</fullName>
    </submittedName>
</protein>
<evidence type="ECO:0000256" key="3">
    <source>
        <dbReference type="ARBA" id="ARBA00022840"/>
    </source>
</evidence>
<dbReference type="RefSeq" id="WP_010262953.1">
    <property type="nucleotide sequence ID" value="NZ_JAVRET010000002.1"/>
</dbReference>
<dbReference type="EMBL" id="JAVRET010000002">
    <property type="protein sequence ID" value="MDT0407759.1"/>
    <property type="molecule type" value="Genomic_DNA"/>
</dbReference>
<keyword evidence="3 4" id="KW-0067">ATP-binding</keyword>
<dbReference type="SUPFAM" id="SSF56059">
    <property type="entry name" value="Glutathione synthetase ATP-binding domain-like"/>
    <property type="match status" value="1"/>
</dbReference>
<dbReference type="SMART" id="SM01209">
    <property type="entry name" value="GARS_A"/>
    <property type="match status" value="1"/>
</dbReference>
<dbReference type="Proteomes" id="UP001183610">
    <property type="component" value="Unassembled WGS sequence"/>
</dbReference>
<accession>A0ABU2QX40</accession>
<evidence type="ECO:0000313" key="6">
    <source>
        <dbReference type="EMBL" id="MDT0407759.1"/>
    </source>
</evidence>
<reference evidence="7" key="1">
    <citation type="submission" date="2023-07" db="EMBL/GenBank/DDBJ databases">
        <title>30 novel species of actinomycetes from the DSMZ collection.</title>
        <authorList>
            <person name="Nouioui I."/>
        </authorList>
    </citation>
    <scope>NUCLEOTIDE SEQUENCE [LARGE SCALE GENOMIC DNA]</scope>
    <source>
        <strain evidence="7">DSM 41979</strain>
    </source>
</reference>
<dbReference type="Gene3D" id="3.30.470.20">
    <property type="entry name" value="ATP-grasp fold, B domain"/>
    <property type="match status" value="1"/>
</dbReference>
<evidence type="ECO:0000256" key="4">
    <source>
        <dbReference type="PROSITE-ProRule" id="PRU00409"/>
    </source>
</evidence>